<dbReference type="PANTHER" id="PTHR45974">
    <property type="entry name" value="RECEPTOR-LIKE PROTEIN 55"/>
    <property type="match status" value="1"/>
</dbReference>
<keyword evidence="9 18" id="KW-0547">Nucleotide-binding</keyword>
<dbReference type="PROSITE" id="PS51450">
    <property type="entry name" value="LRR"/>
    <property type="match status" value="1"/>
</dbReference>
<comment type="caution">
    <text evidence="22">The sequence shown here is derived from an EMBL/GenBank/DDBJ whole genome shotgun (WGS) entry which is preliminary data.</text>
</comment>
<evidence type="ECO:0000256" key="16">
    <source>
        <dbReference type="ARBA" id="ARBA00047899"/>
    </source>
</evidence>
<dbReference type="OrthoDB" id="2015206at2759"/>
<evidence type="ECO:0000256" key="12">
    <source>
        <dbReference type="ARBA" id="ARBA00022989"/>
    </source>
</evidence>
<feature type="region of interest" description="Disordered" evidence="19">
    <location>
        <begin position="929"/>
        <end position="952"/>
    </location>
</feature>
<comment type="catalytic activity">
    <reaction evidence="16">
        <text>L-threonyl-[protein] + ATP = O-phospho-L-threonyl-[protein] + ADP + H(+)</text>
        <dbReference type="Rhea" id="RHEA:46608"/>
        <dbReference type="Rhea" id="RHEA-COMP:11060"/>
        <dbReference type="Rhea" id="RHEA-COMP:11605"/>
        <dbReference type="ChEBI" id="CHEBI:15378"/>
        <dbReference type="ChEBI" id="CHEBI:30013"/>
        <dbReference type="ChEBI" id="CHEBI:30616"/>
        <dbReference type="ChEBI" id="CHEBI:61977"/>
        <dbReference type="ChEBI" id="CHEBI:456216"/>
        <dbReference type="EC" id="2.7.11.1"/>
    </reaction>
</comment>
<dbReference type="FunFam" id="3.80.10.10:FF:000041">
    <property type="entry name" value="LRR receptor-like serine/threonine-protein kinase ERECTA"/>
    <property type="match status" value="1"/>
</dbReference>
<keyword evidence="5" id="KW-0808">Transferase</keyword>
<keyword evidence="13 20" id="KW-0472">Membrane</keyword>
<evidence type="ECO:0000256" key="10">
    <source>
        <dbReference type="ARBA" id="ARBA00022777"/>
    </source>
</evidence>
<organism evidence="22 23">
    <name type="scientific">Ceratopteris richardii</name>
    <name type="common">Triangle waterfern</name>
    <dbReference type="NCBI Taxonomy" id="49495"/>
    <lineage>
        <taxon>Eukaryota</taxon>
        <taxon>Viridiplantae</taxon>
        <taxon>Streptophyta</taxon>
        <taxon>Embryophyta</taxon>
        <taxon>Tracheophyta</taxon>
        <taxon>Polypodiopsida</taxon>
        <taxon>Polypodiidae</taxon>
        <taxon>Polypodiales</taxon>
        <taxon>Pteridineae</taxon>
        <taxon>Pteridaceae</taxon>
        <taxon>Parkerioideae</taxon>
        <taxon>Ceratopteris</taxon>
    </lineage>
</organism>
<keyword evidence="10" id="KW-0418">Kinase</keyword>
<keyword evidence="12 20" id="KW-1133">Transmembrane helix</keyword>
<dbReference type="GO" id="GO:0004674">
    <property type="term" value="F:protein serine/threonine kinase activity"/>
    <property type="evidence" value="ECO:0007669"/>
    <property type="project" value="UniProtKB-KW"/>
</dbReference>
<feature type="compositionally biased region" description="Basic and acidic residues" evidence="19">
    <location>
        <begin position="933"/>
        <end position="943"/>
    </location>
</feature>
<dbReference type="EC" id="2.7.11.1" evidence="2"/>
<dbReference type="InterPro" id="IPR000719">
    <property type="entry name" value="Prot_kinase_dom"/>
</dbReference>
<evidence type="ECO:0000256" key="2">
    <source>
        <dbReference type="ARBA" id="ARBA00012513"/>
    </source>
</evidence>
<gene>
    <name evidence="22" type="ORF">KP509_10G048800</name>
</gene>
<dbReference type="FunFam" id="1.10.510.10:FF:000309">
    <property type="entry name" value="Leucine-rich repeat receptor-like protein kinase"/>
    <property type="match status" value="1"/>
</dbReference>
<evidence type="ECO:0000256" key="19">
    <source>
        <dbReference type="SAM" id="MobiDB-lite"/>
    </source>
</evidence>
<dbReference type="InterPro" id="IPR011009">
    <property type="entry name" value="Kinase-like_dom_sf"/>
</dbReference>
<evidence type="ECO:0000256" key="15">
    <source>
        <dbReference type="ARBA" id="ARBA00023180"/>
    </source>
</evidence>
<dbReference type="Pfam" id="PF00560">
    <property type="entry name" value="LRR_1"/>
    <property type="match status" value="3"/>
</dbReference>
<keyword evidence="6 20" id="KW-0812">Transmembrane</keyword>
<protein>
    <recommendedName>
        <fullName evidence="2">non-specific serine/threonine protein kinase</fullName>
        <ecNumber evidence="2">2.7.11.1</ecNumber>
    </recommendedName>
</protein>
<dbReference type="InterPro" id="IPR017441">
    <property type="entry name" value="Protein_kinase_ATP_BS"/>
</dbReference>
<keyword evidence="11 18" id="KW-0067">ATP-binding</keyword>
<dbReference type="Gene3D" id="1.10.510.10">
    <property type="entry name" value="Transferase(Phosphotransferase) domain 1"/>
    <property type="match status" value="1"/>
</dbReference>
<dbReference type="InterPro" id="IPR032675">
    <property type="entry name" value="LRR_dom_sf"/>
</dbReference>
<dbReference type="Gene3D" id="3.30.200.20">
    <property type="entry name" value="Phosphorylase Kinase, domain 1"/>
    <property type="match status" value="1"/>
</dbReference>
<keyword evidence="4" id="KW-0433">Leucine-rich repeat</keyword>
<evidence type="ECO:0000256" key="3">
    <source>
        <dbReference type="ARBA" id="ARBA00022527"/>
    </source>
</evidence>
<evidence type="ECO:0000256" key="1">
    <source>
        <dbReference type="ARBA" id="ARBA00004370"/>
    </source>
</evidence>
<proteinExistence type="predicted"/>
<evidence type="ECO:0000256" key="17">
    <source>
        <dbReference type="ARBA" id="ARBA00048679"/>
    </source>
</evidence>
<evidence type="ECO:0000313" key="23">
    <source>
        <dbReference type="Proteomes" id="UP000825935"/>
    </source>
</evidence>
<keyword evidence="7" id="KW-0732">Signal</keyword>
<keyword evidence="15" id="KW-0325">Glycoprotein</keyword>
<sequence length="968" mass="104772">MKTDHRVTSLATHFMLSFYRCQASFCLVGRINAMKLANLSIFVLMLSMQLPISYSAVNQQDLAALQAIQEAWAPTSFSWSGDPCESLWFGITCDQNGTSVIKLELPAQSLGGALPPQIGSLTSLQTLDLSYNTGIVGNLPSELFLLSNLVELFLQNCGLTGTIPDEIGNLRKLKYLALNQNSFTGTIPTTIGQLSEMFWLDFSYNQLSGNLPLALSNLTKAGHFHLQMNNFSGTIPVGIFAAKQPLVHLLLYSNSFDGPIPSDIGNLSSLDILRLDNNNFTSVPSSLMQLPTLTSLQLDHNNLTGDIVNVSSLTKLQSLYLGHNVFTSGPFPSWLLSFSNLSSLDIENGGLEGPVPASFFASPNLETVNLGYNHLNGTLDLSQANAALMDVNLQQNNITDLLEGTFNGSLNLQGNNICVSNPNIFNNACSGEVTSNAAPPSSCGCQIGYSPNPTAAAGSCLCSYPVSGIIVFTGLKVPLVPNTISVLQSSFVNNIPLLNSTDQVLMLVTSSTTLSASIYPNNTQVWDVTAANLIISLISSKSVLTDAVGPFLFFPTGPYNPLVSSRSSGLSGGAKAGIAAGVVISVLVIAGVAVYALLQRKRAEKAEKISKPFVLWKKKDGGPLKLKGARFFTLGEIKKITNNFSKAHEIGEGGFGKVYRATLPSGEEVAIKRLDARSQQGTTEFKNEIELLSRVHHKNLVNLVGFCLEEQMLIYEYLPNGTVQDSLSGKTSIRMDWPRRLQVALDSARGLAYLHNEADPSIFHRDIKSANILLDRNLVAKVADFGLSKFIVGGGEELDTQVKGTLGYLDPEYYATQRYTDKSDVYSFGVVILELITSRKPLEQGSFIVREVRTALQRGGLPAVRLSLVDAEVGKSCPDSQLSALLNLALRCVDESCESRPSMKQIVKELEDITAAYEGENDFDQHNYVSDFKGVDRSPKNESEDPLYDSSSFQYSGGYGVSATIEPK</sequence>
<dbReference type="FunFam" id="3.30.200.20:FF:000039">
    <property type="entry name" value="receptor-like protein kinase FERONIA"/>
    <property type="match status" value="1"/>
</dbReference>
<dbReference type="SUPFAM" id="SSF52058">
    <property type="entry name" value="L domain-like"/>
    <property type="match status" value="1"/>
</dbReference>
<comment type="subcellular location">
    <subcellularLocation>
        <location evidence="1">Membrane</location>
    </subcellularLocation>
</comment>
<dbReference type="SMART" id="SM00220">
    <property type="entry name" value="S_TKc"/>
    <property type="match status" value="1"/>
</dbReference>
<evidence type="ECO:0000256" key="8">
    <source>
        <dbReference type="ARBA" id="ARBA00022737"/>
    </source>
</evidence>
<dbReference type="FunFam" id="3.80.10.10:FF:000363">
    <property type="entry name" value="Leucine-rich repeat family protein"/>
    <property type="match status" value="1"/>
</dbReference>
<dbReference type="PANTHER" id="PTHR45974:SF266">
    <property type="entry name" value="LEUCINE-RICH REPEAT RECEPTOR PROTEIN KINASE HPCA1"/>
    <property type="match status" value="1"/>
</dbReference>
<evidence type="ECO:0000256" key="6">
    <source>
        <dbReference type="ARBA" id="ARBA00022692"/>
    </source>
</evidence>
<dbReference type="GO" id="GO:0005524">
    <property type="term" value="F:ATP binding"/>
    <property type="evidence" value="ECO:0007669"/>
    <property type="project" value="UniProtKB-UniRule"/>
</dbReference>
<accession>A0A8T2TZ38</accession>
<keyword evidence="14" id="KW-0675">Receptor</keyword>
<dbReference type="PROSITE" id="PS00107">
    <property type="entry name" value="PROTEIN_KINASE_ATP"/>
    <property type="match status" value="1"/>
</dbReference>
<dbReference type="GO" id="GO:0016020">
    <property type="term" value="C:membrane"/>
    <property type="evidence" value="ECO:0007669"/>
    <property type="project" value="UniProtKB-SubCell"/>
</dbReference>
<evidence type="ECO:0000256" key="18">
    <source>
        <dbReference type="PROSITE-ProRule" id="PRU10141"/>
    </source>
</evidence>
<dbReference type="CDD" id="cd14066">
    <property type="entry name" value="STKc_IRAK"/>
    <property type="match status" value="1"/>
</dbReference>
<dbReference type="InterPro" id="IPR008271">
    <property type="entry name" value="Ser/Thr_kinase_AS"/>
</dbReference>
<dbReference type="AlphaFoldDB" id="A0A8T2TZ38"/>
<dbReference type="InterPro" id="IPR003591">
    <property type="entry name" value="Leu-rich_rpt_typical-subtyp"/>
</dbReference>
<evidence type="ECO:0000256" key="20">
    <source>
        <dbReference type="SAM" id="Phobius"/>
    </source>
</evidence>
<dbReference type="PROSITE" id="PS50011">
    <property type="entry name" value="PROTEIN_KINASE_DOM"/>
    <property type="match status" value="1"/>
</dbReference>
<evidence type="ECO:0000256" key="4">
    <source>
        <dbReference type="ARBA" id="ARBA00022614"/>
    </source>
</evidence>
<dbReference type="Proteomes" id="UP000825935">
    <property type="component" value="Chromosome 10"/>
</dbReference>
<feature type="binding site" evidence="18">
    <location>
        <position position="672"/>
    </location>
    <ligand>
        <name>ATP</name>
        <dbReference type="ChEBI" id="CHEBI:30616"/>
    </ligand>
</feature>
<dbReference type="Gene3D" id="3.80.10.10">
    <property type="entry name" value="Ribonuclease Inhibitor"/>
    <property type="match status" value="3"/>
</dbReference>
<comment type="catalytic activity">
    <reaction evidence="17">
        <text>L-seryl-[protein] + ATP = O-phospho-L-seryl-[protein] + ADP + H(+)</text>
        <dbReference type="Rhea" id="RHEA:17989"/>
        <dbReference type="Rhea" id="RHEA-COMP:9863"/>
        <dbReference type="Rhea" id="RHEA-COMP:11604"/>
        <dbReference type="ChEBI" id="CHEBI:15378"/>
        <dbReference type="ChEBI" id="CHEBI:29999"/>
        <dbReference type="ChEBI" id="CHEBI:30616"/>
        <dbReference type="ChEBI" id="CHEBI:83421"/>
        <dbReference type="ChEBI" id="CHEBI:456216"/>
        <dbReference type="EC" id="2.7.11.1"/>
    </reaction>
</comment>
<evidence type="ECO:0000256" key="5">
    <source>
        <dbReference type="ARBA" id="ARBA00022679"/>
    </source>
</evidence>
<evidence type="ECO:0000256" key="9">
    <source>
        <dbReference type="ARBA" id="ARBA00022741"/>
    </source>
</evidence>
<evidence type="ECO:0000313" key="22">
    <source>
        <dbReference type="EMBL" id="KAH7427540.1"/>
    </source>
</evidence>
<dbReference type="Pfam" id="PF07714">
    <property type="entry name" value="PK_Tyr_Ser-Thr"/>
    <property type="match status" value="1"/>
</dbReference>
<dbReference type="SUPFAM" id="SSF56112">
    <property type="entry name" value="Protein kinase-like (PK-like)"/>
    <property type="match status" value="1"/>
</dbReference>
<dbReference type="InterPro" id="IPR001611">
    <property type="entry name" value="Leu-rich_rpt"/>
</dbReference>
<dbReference type="PROSITE" id="PS00108">
    <property type="entry name" value="PROTEIN_KINASE_ST"/>
    <property type="match status" value="1"/>
</dbReference>
<keyword evidence="8" id="KW-0677">Repeat</keyword>
<dbReference type="InterPro" id="IPR001245">
    <property type="entry name" value="Ser-Thr/Tyr_kinase_cat_dom"/>
</dbReference>
<dbReference type="SMART" id="SM00369">
    <property type="entry name" value="LRR_TYP"/>
    <property type="match status" value="5"/>
</dbReference>
<reference evidence="22" key="1">
    <citation type="submission" date="2021-08" db="EMBL/GenBank/DDBJ databases">
        <title>WGS assembly of Ceratopteris richardii.</title>
        <authorList>
            <person name="Marchant D.B."/>
            <person name="Chen G."/>
            <person name="Jenkins J."/>
            <person name="Shu S."/>
            <person name="Leebens-Mack J."/>
            <person name="Grimwood J."/>
            <person name="Schmutz J."/>
            <person name="Soltis P."/>
            <person name="Soltis D."/>
            <person name="Chen Z.-H."/>
        </authorList>
    </citation>
    <scope>NUCLEOTIDE SEQUENCE</scope>
    <source>
        <strain evidence="22">Whitten #5841</strain>
        <tissue evidence="22">Leaf</tissue>
    </source>
</reference>
<feature type="transmembrane region" description="Helical" evidence="20">
    <location>
        <begin position="576"/>
        <end position="598"/>
    </location>
</feature>
<keyword evidence="3" id="KW-0723">Serine/threonine-protein kinase</keyword>
<evidence type="ECO:0000259" key="21">
    <source>
        <dbReference type="PROSITE" id="PS50011"/>
    </source>
</evidence>
<keyword evidence="23" id="KW-1185">Reference proteome</keyword>
<evidence type="ECO:0000256" key="14">
    <source>
        <dbReference type="ARBA" id="ARBA00023170"/>
    </source>
</evidence>
<dbReference type="OMA" id="MSYNSFA"/>
<evidence type="ECO:0000256" key="7">
    <source>
        <dbReference type="ARBA" id="ARBA00022729"/>
    </source>
</evidence>
<evidence type="ECO:0000256" key="11">
    <source>
        <dbReference type="ARBA" id="ARBA00022840"/>
    </source>
</evidence>
<dbReference type="Pfam" id="PF13855">
    <property type="entry name" value="LRR_8"/>
    <property type="match status" value="1"/>
</dbReference>
<evidence type="ECO:0000256" key="13">
    <source>
        <dbReference type="ARBA" id="ARBA00023136"/>
    </source>
</evidence>
<feature type="domain" description="Protein kinase" evidence="21">
    <location>
        <begin position="644"/>
        <end position="929"/>
    </location>
</feature>
<dbReference type="EMBL" id="CM035415">
    <property type="protein sequence ID" value="KAH7427540.1"/>
    <property type="molecule type" value="Genomic_DNA"/>
</dbReference>
<name>A0A8T2TZ38_CERRI</name>